<keyword evidence="8" id="KW-0677">Repeat</keyword>
<evidence type="ECO:0000256" key="7">
    <source>
        <dbReference type="ARBA" id="ARBA00022729"/>
    </source>
</evidence>
<keyword evidence="9 14" id="KW-0472">Membrane</keyword>
<feature type="compositionally biased region" description="Low complexity" evidence="15">
    <location>
        <begin position="285"/>
        <end position="295"/>
    </location>
</feature>
<dbReference type="AlphaFoldDB" id="Q26123"/>
<comment type="domain">
    <text evidence="14">The TSP type-1 (TSR) domain is required for sporozoite development and invasion. CSP has two conformational states, an adhesive conformation in which the TSP type-1 (TSR) domain is exposed and a nonadhesive conformation in which the TSR is masked by the N-terminus. TSR-exposed conformation occurs during sporozoite development in the oocyst in the mosquito vector and during host hepatocyte invasion. TSR-masked conformation occurs during sporozoite migration through the hemolymph to salivary glands in the mosquito vector and in the host dermis.</text>
</comment>
<keyword evidence="6 14" id="KW-0336">GPI-anchor</keyword>
<evidence type="ECO:0000256" key="9">
    <source>
        <dbReference type="ARBA" id="ARBA00023136"/>
    </source>
</evidence>
<feature type="chain" id="PRO_5035967234" description="Circumsporozoite protein" evidence="14">
    <location>
        <begin position="23"/>
        <end position="378"/>
    </location>
</feature>
<comment type="domain">
    <text evidence="14">The GPI-anchor is essential for cell membrane localization and for sporozoite formation inside the oocyst.</text>
</comment>
<evidence type="ECO:0000256" key="6">
    <source>
        <dbReference type="ARBA" id="ARBA00022622"/>
    </source>
</evidence>
<dbReference type="Gene3D" id="2.20.100.10">
    <property type="entry name" value="Thrombospondin type-1 (TSP1) repeat"/>
    <property type="match status" value="1"/>
</dbReference>
<evidence type="ECO:0000256" key="14">
    <source>
        <dbReference type="RuleBase" id="RU369056"/>
    </source>
</evidence>
<name>Q26123_PLAVI</name>
<reference evidence="16" key="1">
    <citation type="submission" date="1994-05" db="EMBL/GenBank/DDBJ databases">
        <title>Documentation of Plasmodium vivax malaria parasite in Gabon, West Africa.</title>
        <authorList>
            <person name="Qari S.H."/>
            <person name="Millet P.L."/>
            <person name="Zucker J.R."/>
            <person name="Lal A.A."/>
        </authorList>
    </citation>
    <scope>NUCLEOTIDE SEQUENCE OF 1-376</scope>
    <source>
        <strain evidence="16">Gabon</strain>
    </source>
</reference>
<dbReference type="GO" id="GO:0009986">
    <property type="term" value="C:cell surface"/>
    <property type="evidence" value="ECO:0007669"/>
    <property type="project" value="UniProtKB-UniRule"/>
</dbReference>
<keyword evidence="4 14" id="KW-0963">Cytoplasm</keyword>
<dbReference type="GO" id="GO:0005886">
    <property type="term" value="C:plasma membrane"/>
    <property type="evidence" value="ECO:0007669"/>
    <property type="project" value="UniProtKB-SubCell"/>
</dbReference>
<evidence type="ECO:0000256" key="15">
    <source>
        <dbReference type="SAM" id="MobiDB-lite"/>
    </source>
</evidence>
<evidence type="ECO:0000256" key="5">
    <source>
        <dbReference type="ARBA" id="ARBA00022522"/>
    </source>
</evidence>
<keyword evidence="11 14" id="KW-0325">Glycoprotein</keyword>
<organism evidence="16">
    <name type="scientific">Plasmodium vivax</name>
    <name type="common">malaria parasite P. vivax</name>
    <dbReference type="NCBI Taxonomy" id="5855"/>
    <lineage>
        <taxon>Eukaryota</taxon>
        <taxon>Sar</taxon>
        <taxon>Alveolata</taxon>
        <taxon>Apicomplexa</taxon>
        <taxon>Aconoidasida</taxon>
        <taxon>Haemosporida</taxon>
        <taxon>Plasmodiidae</taxon>
        <taxon>Plasmodium</taxon>
        <taxon>Plasmodium (Plasmodium)</taxon>
    </lineage>
</organism>
<comment type="function">
    <text evidence="13 14">Essential sporozoite protein. In the mosquito vector, required for sporozoite development in the oocyst, migration through the vector hemolymph and entry into the vector salivary glands. In the vertebrate host, required for sporozoite migration through the host dermis and infection of host hepatocytes. Binds to highly sulfated heparan sulfate proteoglycans (HSPGs) on the surface of host hepatocytes.</text>
</comment>
<evidence type="ECO:0000256" key="2">
    <source>
        <dbReference type="ARBA" id="ARBA00006241"/>
    </source>
</evidence>
<keyword evidence="3 14" id="KW-1003">Cell membrane</keyword>
<dbReference type="PRINTS" id="PR01303">
    <property type="entry name" value="CRCMSPRZOITE"/>
</dbReference>
<evidence type="ECO:0000256" key="4">
    <source>
        <dbReference type="ARBA" id="ARBA00022490"/>
    </source>
</evidence>
<dbReference type="PIR" id="A29319">
    <property type="entry name" value="A29319"/>
</dbReference>
<sequence>MKNFILLAVSSILLVDLFPTHCGHNVDLSKAINLNGVGFNNVDASSLGAAHVGQSASRGRGLGENPDDEEGDAKKKKDGKKAEPKNPRENKLKQPTGDRADGQPAGDRAAGQPAGDRADGQPAGDRADGQPAGDRADGQPAGDRADGQPAGDRADGQPAGDRADGQPAGDRADGQPAGDRAAGQPAGDRAAGQPAGDRPAGQPAGDRAAGQPAGDRADGQPAGDRADGQPAGDRADGQPAGDRAAGQPAGDRAAGQPAGDRAAGQPAANGAGGQAAGGNAGGQGQNNEGANAPNEKSVKEYLDKVRATVGTEWTPCSVTCGVGVRVRRRVNAANKKPEDLTLNDLETDVCTMDKCAGIFNVVSNSLGLVILLVPALFN</sequence>
<dbReference type="SMART" id="SM00209">
    <property type="entry name" value="TSP1"/>
    <property type="match status" value="1"/>
</dbReference>
<evidence type="ECO:0000256" key="12">
    <source>
        <dbReference type="ARBA" id="ARBA00023288"/>
    </source>
</evidence>
<dbReference type="InterPro" id="IPR036383">
    <property type="entry name" value="TSP1_rpt_sf"/>
</dbReference>
<dbReference type="Pfam" id="PF00090">
    <property type="entry name" value="TSP_1"/>
    <property type="match status" value="1"/>
</dbReference>
<evidence type="ECO:0000256" key="11">
    <source>
        <dbReference type="ARBA" id="ARBA00023180"/>
    </source>
</evidence>
<accession>Q26123</accession>
<evidence type="ECO:0000256" key="10">
    <source>
        <dbReference type="ARBA" id="ARBA00023157"/>
    </source>
</evidence>
<evidence type="ECO:0000256" key="8">
    <source>
        <dbReference type="ARBA" id="ARBA00022737"/>
    </source>
</evidence>
<evidence type="ECO:0000256" key="13">
    <source>
        <dbReference type="ARBA" id="ARBA00045806"/>
    </source>
</evidence>
<feature type="compositionally biased region" description="Gly residues" evidence="15">
    <location>
        <begin position="270"/>
        <end position="284"/>
    </location>
</feature>
<dbReference type="VEuPathDB" id="PlasmoDB:PVPAM_080048000"/>
<keyword evidence="12 14" id="KW-0449">Lipoprotein</keyword>
<dbReference type="EMBL" id="U09737">
    <property type="protein sequence ID" value="AAA18615.1"/>
    <property type="molecule type" value="Unassigned_DNA"/>
</dbReference>
<proteinExistence type="inferred from homology"/>
<protein>
    <recommendedName>
        <fullName evidence="14">Circumsporozoite protein</fullName>
        <shortName evidence="14">CS</shortName>
    </recommendedName>
    <component>
        <recommendedName>
            <fullName evidence="14">Circumsporozoite protein C-terminus</fullName>
        </recommendedName>
    </component>
</protein>
<feature type="region of interest" description="Disordered" evidence="15">
    <location>
        <begin position="51"/>
        <end position="296"/>
    </location>
</feature>
<dbReference type="InterPro" id="IPR000884">
    <property type="entry name" value="TSP1_rpt"/>
</dbReference>
<dbReference type="GO" id="GO:0005737">
    <property type="term" value="C:cytoplasm"/>
    <property type="evidence" value="ECO:0007669"/>
    <property type="project" value="UniProtKB-SubCell"/>
</dbReference>
<comment type="domain">
    <text evidence="14">The N-terminus is involved in the initial binding to heparan sulfate proteoglycans (HSPGs) on the surface of host hepatocytes. The N-terminus masks the TSP type-1 (TSR) domain which maintains the sporozoites in a migratory state, enabling them to complete their journey to the salivary gland in the mosquito vector and then to the host liver. The unmasking of the TSP type-1 (TSR) domain when the sporozoite interacts with the host hepatocyte also protects sporozoites from host antibodies.</text>
</comment>
<dbReference type="PROSITE" id="PS50092">
    <property type="entry name" value="TSP1"/>
    <property type="match status" value="1"/>
</dbReference>
<keyword evidence="5 14" id="KW-0748">Sporozoite</keyword>
<dbReference type="InterPro" id="IPR003067">
    <property type="entry name" value="Crcmsprzoite"/>
</dbReference>
<comment type="function">
    <molecule>Circumsporozoite protein C-terminus</molecule>
    <text evidence="14">In the vertebrate host, binds to highly sulfated heparan sulfate proteoglycans (HSPGs) on the surface of host hepatocytes and is required for sporozoite invasion of the host hepatocytes.</text>
</comment>
<comment type="similarity">
    <text evidence="2 14">Belongs to the plasmodium circumsporozoite protein family.</text>
</comment>
<comment type="subcellular location">
    <subcellularLocation>
        <location evidence="14">Cell membrane</location>
        <topology evidence="14">Lipid-anchor</topology>
        <topology evidence="14">GPI-anchor</topology>
    </subcellularLocation>
    <subcellularLocation>
        <location evidence="1 14">Cytoplasm</location>
    </subcellularLocation>
    <text evidence="14">Localizes to the cytoplasm and the cell membrane in oocysts at day 6 post infection and then gradually distributes over the entire cell surface of the sporoblast and the budding sporozoites.</text>
</comment>
<evidence type="ECO:0000256" key="1">
    <source>
        <dbReference type="ARBA" id="ARBA00004496"/>
    </source>
</evidence>
<dbReference type="GO" id="GO:0098552">
    <property type="term" value="C:side of membrane"/>
    <property type="evidence" value="ECO:0007669"/>
    <property type="project" value="UniProtKB-KW"/>
</dbReference>
<dbReference type="SUPFAM" id="SSF82895">
    <property type="entry name" value="TSP-1 type 1 repeat"/>
    <property type="match status" value="1"/>
</dbReference>
<keyword evidence="10 14" id="KW-1015">Disulfide bond</keyword>
<evidence type="ECO:0000256" key="3">
    <source>
        <dbReference type="ARBA" id="ARBA00022475"/>
    </source>
</evidence>
<feature type="signal peptide" evidence="14">
    <location>
        <begin position="1"/>
        <end position="22"/>
    </location>
</feature>
<feature type="compositionally biased region" description="Basic and acidic residues" evidence="15">
    <location>
        <begin position="72"/>
        <end position="101"/>
    </location>
</feature>
<evidence type="ECO:0000313" key="16">
    <source>
        <dbReference type="EMBL" id="AAA18615.1"/>
    </source>
</evidence>
<keyword evidence="7 14" id="KW-0732">Signal</keyword>